<dbReference type="Proteomes" id="UP001301350">
    <property type="component" value="Unassembled WGS sequence"/>
</dbReference>
<evidence type="ECO:0000259" key="4">
    <source>
        <dbReference type="Pfam" id="PF22725"/>
    </source>
</evidence>
<dbReference type="SUPFAM" id="SSF51735">
    <property type="entry name" value="NAD(P)-binding Rossmann-fold domains"/>
    <property type="match status" value="1"/>
</dbReference>
<protein>
    <recommendedName>
        <fullName evidence="7">Inositol 2-dehydrogenase</fullName>
    </recommendedName>
</protein>
<dbReference type="GO" id="GO:0016491">
    <property type="term" value="F:oxidoreductase activity"/>
    <property type="evidence" value="ECO:0007669"/>
    <property type="project" value="UniProtKB-KW"/>
</dbReference>
<reference evidence="5 6" key="1">
    <citation type="submission" date="2022-07" db="EMBL/GenBank/DDBJ databases">
        <title>Genome-wide signatures of adaptation to extreme environments.</title>
        <authorList>
            <person name="Cho C.H."/>
            <person name="Yoon H.S."/>
        </authorList>
    </citation>
    <scope>NUCLEOTIDE SEQUENCE [LARGE SCALE GENOMIC DNA]</scope>
    <source>
        <strain evidence="5 6">DBV 063 E5</strain>
    </source>
</reference>
<dbReference type="GO" id="GO:0000166">
    <property type="term" value="F:nucleotide binding"/>
    <property type="evidence" value="ECO:0007669"/>
    <property type="project" value="InterPro"/>
</dbReference>
<dbReference type="InterPro" id="IPR036291">
    <property type="entry name" value="NAD(P)-bd_dom_sf"/>
</dbReference>
<dbReference type="SUPFAM" id="SSF55347">
    <property type="entry name" value="Glyceraldehyde-3-phosphate dehydrogenase-like, C-terminal domain"/>
    <property type="match status" value="1"/>
</dbReference>
<dbReference type="AlphaFoldDB" id="A0AAV9IZQ7"/>
<keyword evidence="2" id="KW-0560">Oxidoreductase</keyword>
<accession>A0AAV9IZQ7</accession>
<dbReference type="PANTHER" id="PTHR42840:SF3">
    <property type="entry name" value="BINDING ROSSMANN FOLD OXIDOREDUCTASE, PUTATIVE (AFU_ORTHOLOGUE AFUA_2G10240)-RELATED"/>
    <property type="match status" value="1"/>
</dbReference>
<comment type="similarity">
    <text evidence="1">Belongs to the Gfo/Idh/MocA family.</text>
</comment>
<dbReference type="Pfam" id="PF22725">
    <property type="entry name" value="GFO_IDH_MocA_C3"/>
    <property type="match status" value="1"/>
</dbReference>
<evidence type="ECO:0000256" key="1">
    <source>
        <dbReference type="ARBA" id="ARBA00010928"/>
    </source>
</evidence>
<evidence type="ECO:0000259" key="3">
    <source>
        <dbReference type="Pfam" id="PF01408"/>
    </source>
</evidence>
<keyword evidence="6" id="KW-1185">Reference proteome</keyword>
<evidence type="ECO:0008006" key="7">
    <source>
        <dbReference type="Google" id="ProtNLM"/>
    </source>
</evidence>
<feature type="domain" description="GFO/IDH/MocA-like oxidoreductase" evidence="4">
    <location>
        <begin position="155"/>
        <end position="277"/>
    </location>
</feature>
<dbReference type="InterPro" id="IPR055170">
    <property type="entry name" value="GFO_IDH_MocA-like_dom"/>
</dbReference>
<evidence type="ECO:0000313" key="6">
    <source>
        <dbReference type="Proteomes" id="UP001301350"/>
    </source>
</evidence>
<sequence>MNSVVHTTQLSDTMNNAAGLSPKAPRVVRIGVIGAGRIGQVHCESLSRMRGAEVVVVADFLEKAAQAAAARFGIRRAVQDWREVVNSSAVDAVIICSPSDTHCEIILAAARAGKHIFCEKPIDYDLGRIDEALAAVQRAGVKFQLGFQRRFDSNFRRVQQAVASGEIGVPYVLHIVSRDPAPPPIAYLKQSGGLFFDMMTHDFDMARFAMGSEIVEITGASGSNVVDPRIGQEAGDIDTAIVCVRFENGATGTIECCRQAAYGYDQRIEVHGSKGCIATANNYPNQATVQDAQAVRRDLPLNFFMDRYREAYATEMESFVGAIAENRQVTVGGIDGRIPVELAYAARRSMKERRAVRVGEVRAKM</sequence>
<proteinExistence type="inferred from homology"/>
<comment type="caution">
    <text evidence="5">The sequence shown here is derived from an EMBL/GenBank/DDBJ whole genome shotgun (WGS) entry which is preliminary data.</text>
</comment>
<feature type="domain" description="Gfo/Idh/MocA-like oxidoreductase N-terminal" evidence="3">
    <location>
        <begin position="28"/>
        <end position="147"/>
    </location>
</feature>
<dbReference type="Gene3D" id="3.40.50.720">
    <property type="entry name" value="NAD(P)-binding Rossmann-like Domain"/>
    <property type="match status" value="1"/>
</dbReference>
<organism evidence="5 6">
    <name type="scientific">Cyanidium caldarium</name>
    <name type="common">Red alga</name>
    <dbReference type="NCBI Taxonomy" id="2771"/>
    <lineage>
        <taxon>Eukaryota</taxon>
        <taxon>Rhodophyta</taxon>
        <taxon>Bangiophyceae</taxon>
        <taxon>Cyanidiales</taxon>
        <taxon>Cyanidiaceae</taxon>
        <taxon>Cyanidium</taxon>
    </lineage>
</organism>
<dbReference type="EMBL" id="JANCYW010000014">
    <property type="protein sequence ID" value="KAK4537815.1"/>
    <property type="molecule type" value="Genomic_DNA"/>
</dbReference>
<gene>
    <name evidence="5" type="ORF">CDCA_CDCA14G3840</name>
</gene>
<dbReference type="NCBIfam" id="TIGR04380">
    <property type="entry name" value="myo_inos_iolG"/>
    <property type="match status" value="1"/>
</dbReference>
<name>A0AAV9IZQ7_CYACA</name>
<dbReference type="Gene3D" id="3.30.360.10">
    <property type="entry name" value="Dihydrodipicolinate Reductase, domain 2"/>
    <property type="match status" value="1"/>
</dbReference>
<dbReference type="InterPro" id="IPR030827">
    <property type="entry name" value="Myo_inos_IolG"/>
</dbReference>
<evidence type="ECO:0000256" key="2">
    <source>
        <dbReference type="ARBA" id="ARBA00023002"/>
    </source>
</evidence>
<evidence type="ECO:0000313" key="5">
    <source>
        <dbReference type="EMBL" id="KAK4537815.1"/>
    </source>
</evidence>
<dbReference type="Pfam" id="PF01408">
    <property type="entry name" value="GFO_IDH_MocA"/>
    <property type="match status" value="1"/>
</dbReference>
<dbReference type="InterPro" id="IPR000683">
    <property type="entry name" value="Gfo/Idh/MocA-like_OxRdtase_N"/>
</dbReference>
<dbReference type="PANTHER" id="PTHR42840">
    <property type="entry name" value="NAD(P)-BINDING ROSSMANN-FOLD SUPERFAMILY PROTEIN-RELATED"/>
    <property type="match status" value="1"/>
</dbReference>